<dbReference type="EMBL" id="DTAU01000084">
    <property type="protein sequence ID" value="HFQ78885.1"/>
    <property type="molecule type" value="Genomic_DNA"/>
</dbReference>
<keyword evidence="4 6" id="KW-0456">Lyase</keyword>
<evidence type="ECO:0000256" key="2">
    <source>
        <dbReference type="ARBA" id="ARBA00022430"/>
    </source>
</evidence>
<dbReference type="GO" id="GO:0003861">
    <property type="term" value="F:3-isopropylmalate dehydratase activity"/>
    <property type="evidence" value="ECO:0007669"/>
    <property type="project" value="UniProtKB-UniRule"/>
</dbReference>
<comment type="caution">
    <text evidence="9">The sequence shown here is derived from an EMBL/GenBank/DDBJ whole genome shotgun (WGS) entry which is preliminary data.</text>
</comment>
<comment type="pathway">
    <text evidence="6">Amino-acid biosynthesis; L-leucine biosynthesis; L-leucine from 3-methyl-2-oxobutanoate: step 2/4.</text>
</comment>
<sequence>MIIEGKVIKLGDKIDTDVIIPAKHLRFTDPQYLAQHVFEPIDPEFHKKARGAVIVAGKVFGMGSSREQAAIAIKAAGVKAVIAESFARIFYRNAINNGLPAIVCPGISKEVNEGDIIVVDIETGEVRVRGNKTVKCRGITGMALEILKSGGLIEYLRNLDKENIK</sequence>
<protein>
    <recommendedName>
        <fullName evidence="6">3-isopropylmalate dehydratase small subunit</fullName>
        <ecNumber evidence="6">4.2.1.33</ecNumber>
    </recommendedName>
    <alternativeName>
        <fullName evidence="6">Alpha-IPM isomerase</fullName>
        <shortName evidence="6">IPMI</shortName>
    </alternativeName>
    <alternativeName>
        <fullName evidence="6">Isopropylmalate isomerase</fullName>
    </alternativeName>
</protein>
<dbReference type="HAMAP" id="MF_01032">
    <property type="entry name" value="LeuD_type2"/>
    <property type="match status" value="1"/>
</dbReference>
<reference evidence="9" key="1">
    <citation type="journal article" date="2020" name="mSystems">
        <title>Genome- and Community-Level Interaction Insights into Carbon Utilization and Element Cycling Functions of Hydrothermarchaeota in Hydrothermal Sediment.</title>
        <authorList>
            <person name="Zhou Z."/>
            <person name="Liu Y."/>
            <person name="Xu W."/>
            <person name="Pan J."/>
            <person name="Luo Z.H."/>
            <person name="Li M."/>
        </authorList>
    </citation>
    <scope>NUCLEOTIDE SEQUENCE [LARGE SCALE GENOMIC DNA]</scope>
    <source>
        <strain evidence="8">SpSt-629</strain>
        <strain evidence="9">SpSt-688</strain>
    </source>
</reference>
<dbReference type="InterPro" id="IPR000573">
    <property type="entry name" value="AconitaseA/IPMdHydase_ssu_swvl"/>
</dbReference>
<feature type="domain" description="Aconitase A/isopropylmalate dehydratase small subunit swivel" evidence="7">
    <location>
        <begin position="45"/>
        <end position="99"/>
    </location>
</feature>
<dbReference type="NCBIfam" id="TIGR02087">
    <property type="entry name" value="LEUD_arch"/>
    <property type="match status" value="1"/>
</dbReference>
<dbReference type="Gene3D" id="3.20.19.10">
    <property type="entry name" value="Aconitase, domain 4"/>
    <property type="match status" value="1"/>
</dbReference>
<dbReference type="InterPro" id="IPR011827">
    <property type="entry name" value="LeuD_type2/HacB/DmdB"/>
</dbReference>
<dbReference type="EC" id="4.2.1.33" evidence="6"/>
<proteinExistence type="inferred from homology"/>
<evidence type="ECO:0000256" key="4">
    <source>
        <dbReference type="ARBA" id="ARBA00023239"/>
    </source>
</evidence>
<gene>
    <name evidence="6" type="primary">leuD</name>
    <name evidence="8" type="ORF">ENT99_04175</name>
    <name evidence="9" type="ORF">ENU64_05320</name>
</gene>
<dbReference type="AlphaFoldDB" id="A0A7J3MZ34"/>
<keyword evidence="3 6" id="KW-0028">Amino-acid biosynthesis</keyword>
<dbReference type="Pfam" id="PF00694">
    <property type="entry name" value="Aconitase_C"/>
    <property type="match status" value="1"/>
</dbReference>
<evidence type="ECO:0000256" key="5">
    <source>
        <dbReference type="ARBA" id="ARBA00023304"/>
    </source>
</evidence>
<evidence type="ECO:0000256" key="6">
    <source>
        <dbReference type="HAMAP-Rule" id="MF_01032"/>
    </source>
</evidence>
<dbReference type="UniPathway" id="UPA00048">
    <property type="reaction ID" value="UER00071"/>
</dbReference>
<comment type="function">
    <text evidence="6">Catalyzes the isomerization between 2-isopropylmalate and 3-isopropylmalate, via the formation of 2-isopropylmaleate.</text>
</comment>
<keyword evidence="5 6" id="KW-0100">Branched-chain amino acid biosynthesis</keyword>
<dbReference type="GO" id="GO:0009098">
    <property type="term" value="P:L-leucine biosynthetic process"/>
    <property type="evidence" value="ECO:0007669"/>
    <property type="project" value="UniProtKB-UniRule"/>
</dbReference>
<dbReference type="SUPFAM" id="SSF52016">
    <property type="entry name" value="LeuD/IlvD-like"/>
    <property type="match status" value="1"/>
</dbReference>
<evidence type="ECO:0000259" key="7">
    <source>
        <dbReference type="Pfam" id="PF00694"/>
    </source>
</evidence>
<dbReference type="InterPro" id="IPR033940">
    <property type="entry name" value="IPMI_Swivel"/>
</dbReference>
<dbReference type="EMBL" id="DTDH01000157">
    <property type="protein sequence ID" value="HGT98832.1"/>
    <property type="molecule type" value="Genomic_DNA"/>
</dbReference>
<comment type="catalytic activity">
    <reaction evidence="6">
        <text>(2R,3S)-3-isopropylmalate = (2S)-2-isopropylmalate</text>
        <dbReference type="Rhea" id="RHEA:32287"/>
        <dbReference type="ChEBI" id="CHEBI:1178"/>
        <dbReference type="ChEBI" id="CHEBI:35121"/>
        <dbReference type="EC" id="4.2.1.33"/>
    </reaction>
</comment>
<dbReference type="InterPro" id="IPR015928">
    <property type="entry name" value="Aconitase/3IPM_dehydase_swvl"/>
</dbReference>
<comment type="similarity">
    <text evidence="1 6">Belongs to the LeuD family. LeuD type 2 subfamily.</text>
</comment>
<dbReference type="InterPro" id="IPR050075">
    <property type="entry name" value="LeuD"/>
</dbReference>
<dbReference type="CDD" id="cd01577">
    <property type="entry name" value="IPMI_Swivel"/>
    <property type="match status" value="1"/>
</dbReference>
<organism evidence="9">
    <name type="scientific">Ignisphaera aggregans</name>
    <dbReference type="NCBI Taxonomy" id="334771"/>
    <lineage>
        <taxon>Archaea</taxon>
        <taxon>Thermoproteota</taxon>
        <taxon>Thermoprotei</taxon>
        <taxon>Desulfurococcales</taxon>
        <taxon>Desulfurococcaceae</taxon>
        <taxon>Ignisphaera</taxon>
    </lineage>
</organism>
<dbReference type="PANTHER" id="PTHR43345:SF2">
    <property type="entry name" value="3-ISOPROPYLMALATE DEHYDRATASE SMALL SUBUNIT 1"/>
    <property type="match status" value="1"/>
</dbReference>
<comment type="subunit">
    <text evidence="6">Heterodimer of LeuC and LeuD.</text>
</comment>
<evidence type="ECO:0000313" key="9">
    <source>
        <dbReference type="EMBL" id="HGT98832.1"/>
    </source>
</evidence>
<evidence type="ECO:0000256" key="1">
    <source>
        <dbReference type="ARBA" id="ARBA00009869"/>
    </source>
</evidence>
<name>A0A7J3MZ34_9CREN</name>
<evidence type="ECO:0000256" key="3">
    <source>
        <dbReference type="ARBA" id="ARBA00022605"/>
    </source>
</evidence>
<accession>A0A7J3MZ34</accession>
<keyword evidence="2 6" id="KW-0432">Leucine biosynthesis</keyword>
<dbReference type="PANTHER" id="PTHR43345">
    <property type="entry name" value="3-ISOPROPYLMALATE DEHYDRATASE SMALL SUBUNIT 2-RELATED-RELATED"/>
    <property type="match status" value="1"/>
</dbReference>
<evidence type="ECO:0000313" key="8">
    <source>
        <dbReference type="EMBL" id="HFQ78885.1"/>
    </source>
</evidence>